<name>A0AAU7V4T2_9ACTO</name>
<protein>
    <submittedName>
        <fullName evidence="2">Antibiotic biosynthesis monooxygenase family protein</fullName>
    </submittedName>
</protein>
<dbReference type="SUPFAM" id="SSF54909">
    <property type="entry name" value="Dimeric alpha+beta barrel"/>
    <property type="match status" value="1"/>
</dbReference>
<dbReference type="EMBL" id="CP138335">
    <property type="protein sequence ID" value="XBW07310.1"/>
    <property type="molecule type" value="Genomic_DNA"/>
</dbReference>
<dbReference type="RefSeq" id="WP_350257516.1">
    <property type="nucleotide sequence ID" value="NZ_CP138335.1"/>
</dbReference>
<organism evidence="2">
    <name type="scientific">Scrofimicrobium appendicitidis</name>
    <dbReference type="NCBI Taxonomy" id="3079930"/>
    <lineage>
        <taxon>Bacteria</taxon>
        <taxon>Bacillati</taxon>
        <taxon>Actinomycetota</taxon>
        <taxon>Actinomycetes</taxon>
        <taxon>Actinomycetales</taxon>
        <taxon>Actinomycetaceae</taxon>
        <taxon>Scrofimicrobium</taxon>
    </lineage>
</organism>
<accession>A0AAU7V4T2</accession>
<dbReference type="InterPro" id="IPR007138">
    <property type="entry name" value="ABM_dom"/>
</dbReference>
<evidence type="ECO:0000259" key="1">
    <source>
        <dbReference type="PROSITE" id="PS51725"/>
    </source>
</evidence>
<dbReference type="Pfam" id="PF03992">
    <property type="entry name" value="ABM"/>
    <property type="match status" value="1"/>
</dbReference>
<keyword evidence="2" id="KW-0560">Oxidoreductase</keyword>
<proteinExistence type="predicted"/>
<gene>
    <name evidence="2" type="ORF">SAC06_06560</name>
</gene>
<reference evidence="2" key="1">
    <citation type="submission" date="2023-11" db="EMBL/GenBank/DDBJ databases">
        <title>Scrofimicrobium hongkongense sp. nov., isolated from a patient with peritonitis.</title>
        <authorList>
            <person name="Lao H.Y."/>
            <person name="Wong A.Y.P."/>
            <person name="Ng T.L."/>
            <person name="Wong R.Y.L."/>
            <person name="Yau M.C.Y."/>
            <person name="Lam J.Y.W."/>
            <person name="Siu G.K.H."/>
        </authorList>
    </citation>
    <scope>NUCLEOTIDE SEQUENCE</scope>
    <source>
        <strain evidence="2">R131</strain>
    </source>
</reference>
<keyword evidence="2" id="KW-0503">Monooxygenase</keyword>
<dbReference type="PROSITE" id="PS51725">
    <property type="entry name" value="ABM"/>
    <property type="match status" value="1"/>
</dbReference>
<sequence>MSAVNLIARIPCPVENLTAVQQLLEEYGAHVRTMDGAERFEVYRAQDDDFVRVLERYRDQQAFAEHMADPANKVLNDRLGELTPTGSALTFLRA</sequence>
<feature type="domain" description="ABM" evidence="1">
    <location>
        <begin position="4"/>
        <end position="91"/>
    </location>
</feature>
<dbReference type="Gene3D" id="3.30.70.100">
    <property type="match status" value="1"/>
</dbReference>
<dbReference type="AlphaFoldDB" id="A0AAU7V4T2"/>
<dbReference type="GO" id="GO:0004497">
    <property type="term" value="F:monooxygenase activity"/>
    <property type="evidence" value="ECO:0007669"/>
    <property type="project" value="UniProtKB-KW"/>
</dbReference>
<dbReference type="KEGG" id="sapp:SAC06_06560"/>
<evidence type="ECO:0000313" key="2">
    <source>
        <dbReference type="EMBL" id="XBW07310.1"/>
    </source>
</evidence>
<dbReference type="InterPro" id="IPR011008">
    <property type="entry name" value="Dimeric_a/b-barrel"/>
</dbReference>